<organism evidence="13 14">
    <name type="scientific">Forsythia ovata</name>
    <dbReference type="NCBI Taxonomy" id="205694"/>
    <lineage>
        <taxon>Eukaryota</taxon>
        <taxon>Viridiplantae</taxon>
        <taxon>Streptophyta</taxon>
        <taxon>Embryophyta</taxon>
        <taxon>Tracheophyta</taxon>
        <taxon>Spermatophyta</taxon>
        <taxon>Magnoliopsida</taxon>
        <taxon>eudicotyledons</taxon>
        <taxon>Gunneridae</taxon>
        <taxon>Pentapetalae</taxon>
        <taxon>asterids</taxon>
        <taxon>lamiids</taxon>
        <taxon>Lamiales</taxon>
        <taxon>Oleaceae</taxon>
        <taxon>Forsythieae</taxon>
        <taxon>Forsythia</taxon>
    </lineage>
</organism>
<dbReference type="Proteomes" id="UP001604277">
    <property type="component" value="Unassembled WGS sequence"/>
</dbReference>
<evidence type="ECO:0000256" key="8">
    <source>
        <dbReference type="ARBA" id="ARBA00023128"/>
    </source>
</evidence>
<proteinExistence type="inferred from homology"/>
<evidence type="ECO:0000259" key="12">
    <source>
        <dbReference type="PROSITE" id="PS51746"/>
    </source>
</evidence>
<feature type="repeat" description="Solcar" evidence="10">
    <location>
        <begin position="484"/>
        <end position="574"/>
    </location>
</feature>
<keyword evidence="8" id="KW-0496">Mitochondrion</keyword>
<keyword evidence="9 10" id="KW-0472">Membrane</keyword>
<keyword evidence="4 10" id="KW-0812">Transmembrane</keyword>
<feature type="repeat" description="Solcar" evidence="10">
    <location>
        <begin position="384"/>
        <end position="475"/>
    </location>
</feature>
<evidence type="ECO:0000256" key="6">
    <source>
        <dbReference type="ARBA" id="ARBA00022989"/>
    </source>
</evidence>
<dbReference type="GO" id="GO:0006839">
    <property type="term" value="P:mitochondrial transport"/>
    <property type="evidence" value="ECO:0007669"/>
    <property type="project" value="UniProtKB-ARBA"/>
</dbReference>
<dbReference type="InterPro" id="IPR023395">
    <property type="entry name" value="MCP_dom_sf"/>
</dbReference>
<keyword evidence="14" id="KW-1185">Reference proteome</keyword>
<dbReference type="SUPFAM" id="SSF103506">
    <property type="entry name" value="Mitochondrial carrier"/>
    <property type="match status" value="1"/>
</dbReference>
<sequence length="578" mass="62656">MDCSGSTRSILSGQETVSCTESNLKMISAAFYIPKNNPLKPLGDDAHFICELEQTIGVADGVGGWDKKGIDAGIYARKLMSNAADSVKDEKKKNGVVIPKRVLWKAFLKTEEKGSSTACIISLRGEFLHCVNVGDSKFVLIRDGKVVFRSPVQTVRFNCPYQLGRVSKTPSIAEDFKCRVEEGDVIVVGTDGLFDNVYEKSLEAIVNRGLPQDIKLERLASRIANFARMQAEDPCARTPFQRDSRRAGFQHDGGKYDDITVVVALIKSRGIASIVAGCSTHPLDLIKVRMQLQGEASAPAFQTLRPALAFHTTAGHAHQHISLPPPPRVGPVAVGARIIQQEGVAALFSGVSATVLRQTLYSTTRMGLYDILKQKWTDPNSNNIPLMRKIAAGLIAGGIGAAVGNPADVAMVRMQADGRLPLAQRRNYKSVVDAISQMAKSEGVTSLWRGSSLTVNRAMLVTASQLASYDQFKEIILEKHLMKDGLGTHVTASFAAGFVAAVASNPVDVIKTRVMNMKVEAGMAPPYSGAMDCAMKTIRAEGPMSLYKGFIPTISRQGPFTVVLFVTLEQVRKLLKDF</sequence>
<dbReference type="Gene3D" id="1.50.40.10">
    <property type="entry name" value="Mitochondrial carrier domain"/>
    <property type="match status" value="1"/>
</dbReference>
<evidence type="ECO:0000256" key="1">
    <source>
        <dbReference type="ARBA" id="ARBA00004448"/>
    </source>
</evidence>
<dbReference type="InterPro" id="IPR018108">
    <property type="entry name" value="MCP_transmembrane"/>
</dbReference>
<dbReference type="Gene3D" id="3.60.40.10">
    <property type="entry name" value="PPM-type phosphatase domain"/>
    <property type="match status" value="2"/>
</dbReference>
<protein>
    <recommendedName>
        <fullName evidence="12">PPM-type phosphatase domain-containing protein</fullName>
    </recommendedName>
</protein>
<evidence type="ECO:0000256" key="10">
    <source>
        <dbReference type="PROSITE-ProRule" id="PRU00282"/>
    </source>
</evidence>
<evidence type="ECO:0000256" key="3">
    <source>
        <dbReference type="ARBA" id="ARBA00022448"/>
    </source>
</evidence>
<dbReference type="InterPro" id="IPR002067">
    <property type="entry name" value="MCP"/>
</dbReference>
<evidence type="ECO:0000313" key="13">
    <source>
        <dbReference type="EMBL" id="KAL2551339.1"/>
    </source>
</evidence>
<dbReference type="PROSITE" id="PS51746">
    <property type="entry name" value="PPM_2"/>
    <property type="match status" value="1"/>
</dbReference>
<comment type="caution">
    <text evidence="13">The sequence shown here is derived from an EMBL/GenBank/DDBJ whole genome shotgun (WGS) entry which is preliminary data.</text>
</comment>
<dbReference type="PANTHER" id="PTHR45618">
    <property type="entry name" value="MITOCHONDRIAL DICARBOXYLATE CARRIER-RELATED"/>
    <property type="match status" value="1"/>
</dbReference>
<dbReference type="InterPro" id="IPR001932">
    <property type="entry name" value="PPM-type_phosphatase-like_dom"/>
</dbReference>
<name>A0ABD1WNS3_9LAMI</name>
<dbReference type="SUPFAM" id="SSF81606">
    <property type="entry name" value="PP2C-like"/>
    <property type="match status" value="1"/>
</dbReference>
<evidence type="ECO:0000256" key="5">
    <source>
        <dbReference type="ARBA" id="ARBA00022737"/>
    </source>
</evidence>
<comment type="similarity">
    <text evidence="2 11">Belongs to the mitochondrial carrier (TC 2.A.29) family.</text>
</comment>
<evidence type="ECO:0000256" key="2">
    <source>
        <dbReference type="ARBA" id="ARBA00006375"/>
    </source>
</evidence>
<keyword evidence="3 11" id="KW-0813">Transport</keyword>
<dbReference type="FunFam" id="1.50.40.10:FF:000030">
    <property type="entry name" value="Mitochondrial uncoupling protein 5"/>
    <property type="match status" value="1"/>
</dbReference>
<dbReference type="InterPro" id="IPR036457">
    <property type="entry name" value="PPM-type-like_dom_sf"/>
</dbReference>
<evidence type="ECO:0000256" key="4">
    <source>
        <dbReference type="ARBA" id="ARBA00022692"/>
    </source>
</evidence>
<evidence type="ECO:0000256" key="9">
    <source>
        <dbReference type="ARBA" id="ARBA00023136"/>
    </source>
</evidence>
<comment type="subcellular location">
    <subcellularLocation>
        <location evidence="1">Mitochondrion inner membrane</location>
        <topology evidence="1">Multi-pass membrane protein</topology>
    </subcellularLocation>
</comment>
<feature type="repeat" description="Solcar" evidence="10">
    <location>
        <begin position="264"/>
        <end position="375"/>
    </location>
</feature>
<dbReference type="PRINTS" id="PR00784">
    <property type="entry name" value="MTUNCOUPLING"/>
</dbReference>
<accession>A0ABD1WNS3</accession>
<dbReference type="PROSITE" id="PS50920">
    <property type="entry name" value="SOLCAR"/>
    <property type="match status" value="3"/>
</dbReference>
<dbReference type="AlphaFoldDB" id="A0ABD1WNS3"/>
<reference evidence="14" key="1">
    <citation type="submission" date="2024-07" db="EMBL/GenBank/DDBJ databases">
        <title>Two chromosome-level genome assemblies of Korean endemic species Abeliophyllum distichum and Forsythia ovata (Oleaceae).</title>
        <authorList>
            <person name="Jang H."/>
        </authorList>
    </citation>
    <scope>NUCLEOTIDE SEQUENCE [LARGE SCALE GENOMIC DNA]</scope>
</reference>
<keyword evidence="5" id="KW-0677">Repeat</keyword>
<dbReference type="SMART" id="SM00332">
    <property type="entry name" value="PP2Cc"/>
    <property type="match status" value="1"/>
</dbReference>
<dbReference type="InterPro" id="IPR050391">
    <property type="entry name" value="Mito_Metabolite_Transporter"/>
</dbReference>
<dbReference type="GO" id="GO:0005310">
    <property type="term" value="F:dicarboxylic acid transmembrane transporter activity"/>
    <property type="evidence" value="ECO:0007669"/>
    <property type="project" value="UniProtKB-ARBA"/>
</dbReference>
<keyword evidence="7" id="KW-0346">Stress response</keyword>
<dbReference type="GO" id="GO:0005743">
    <property type="term" value="C:mitochondrial inner membrane"/>
    <property type="evidence" value="ECO:0007669"/>
    <property type="project" value="UniProtKB-SubCell"/>
</dbReference>
<keyword evidence="6" id="KW-1133">Transmembrane helix</keyword>
<feature type="domain" description="PPM-type phosphatase" evidence="12">
    <location>
        <begin position="30"/>
        <end position="266"/>
    </location>
</feature>
<dbReference type="EMBL" id="JBFOLJ010000002">
    <property type="protein sequence ID" value="KAL2551339.1"/>
    <property type="molecule type" value="Genomic_DNA"/>
</dbReference>
<dbReference type="SMART" id="SM00331">
    <property type="entry name" value="PP2C_SIG"/>
    <property type="match status" value="1"/>
</dbReference>
<evidence type="ECO:0000256" key="11">
    <source>
        <dbReference type="RuleBase" id="RU000488"/>
    </source>
</evidence>
<evidence type="ECO:0000313" key="14">
    <source>
        <dbReference type="Proteomes" id="UP001604277"/>
    </source>
</evidence>
<evidence type="ECO:0000256" key="7">
    <source>
        <dbReference type="ARBA" id="ARBA00023016"/>
    </source>
</evidence>
<dbReference type="Pfam" id="PF00153">
    <property type="entry name" value="Mito_carr"/>
    <property type="match status" value="3"/>
</dbReference>
<dbReference type="CDD" id="cd00143">
    <property type="entry name" value="PP2Cc"/>
    <property type="match status" value="1"/>
</dbReference>
<gene>
    <name evidence="13" type="ORF">Fot_04958</name>
</gene>